<dbReference type="InParanoid" id="A0A0C2SR44"/>
<dbReference type="Proteomes" id="UP000054549">
    <property type="component" value="Unassembled WGS sequence"/>
</dbReference>
<gene>
    <name evidence="1" type="ORF">M378DRAFT_17058</name>
</gene>
<protein>
    <submittedName>
        <fullName evidence="1">Uncharacterized protein</fullName>
    </submittedName>
</protein>
<dbReference type="EMBL" id="KN818420">
    <property type="protein sequence ID" value="KIL56454.1"/>
    <property type="molecule type" value="Genomic_DNA"/>
</dbReference>
<evidence type="ECO:0000313" key="2">
    <source>
        <dbReference type="Proteomes" id="UP000054549"/>
    </source>
</evidence>
<dbReference type="AlphaFoldDB" id="A0A0C2SR44"/>
<sequence>MTIIIKAEMCGCSGVDEVTWLLAAQHITVPIRQHCTDESETLEHLEDGEYESDIILPSPRVLYRLERKEQELAVEETMVRPDADVSCIANIHNYVQHEI</sequence>
<dbReference type="HOGENOM" id="CLU_2319795_0_0_1"/>
<keyword evidence="2" id="KW-1185">Reference proteome</keyword>
<accession>A0A0C2SR44</accession>
<evidence type="ECO:0000313" key="1">
    <source>
        <dbReference type="EMBL" id="KIL56454.1"/>
    </source>
</evidence>
<proteinExistence type="predicted"/>
<name>A0A0C2SR44_AMAMK</name>
<reference evidence="1 2" key="1">
    <citation type="submission" date="2014-04" db="EMBL/GenBank/DDBJ databases">
        <title>Evolutionary Origins and Diversification of the Mycorrhizal Mutualists.</title>
        <authorList>
            <consortium name="DOE Joint Genome Institute"/>
            <consortium name="Mycorrhizal Genomics Consortium"/>
            <person name="Kohler A."/>
            <person name="Kuo A."/>
            <person name="Nagy L.G."/>
            <person name="Floudas D."/>
            <person name="Copeland A."/>
            <person name="Barry K.W."/>
            <person name="Cichocki N."/>
            <person name="Veneault-Fourrey C."/>
            <person name="LaButti K."/>
            <person name="Lindquist E.A."/>
            <person name="Lipzen A."/>
            <person name="Lundell T."/>
            <person name="Morin E."/>
            <person name="Murat C."/>
            <person name="Riley R."/>
            <person name="Ohm R."/>
            <person name="Sun H."/>
            <person name="Tunlid A."/>
            <person name="Henrissat B."/>
            <person name="Grigoriev I.V."/>
            <person name="Hibbett D.S."/>
            <person name="Martin F."/>
        </authorList>
    </citation>
    <scope>NUCLEOTIDE SEQUENCE [LARGE SCALE GENOMIC DNA]</scope>
    <source>
        <strain evidence="1 2">Koide BX008</strain>
    </source>
</reference>
<organism evidence="1 2">
    <name type="scientific">Amanita muscaria (strain Koide BX008)</name>
    <dbReference type="NCBI Taxonomy" id="946122"/>
    <lineage>
        <taxon>Eukaryota</taxon>
        <taxon>Fungi</taxon>
        <taxon>Dikarya</taxon>
        <taxon>Basidiomycota</taxon>
        <taxon>Agaricomycotina</taxon>
        <taxon>Agaricomycetes</taxon>
        <taxon>Agaricomycetidae</taxon>
        <taxon>Agaricales</taxon>
        <taxon>Pluteineae</taxon>
        <taxon>Amanitaceae</taxon>
        <taxon>Amanita</taxon>
    </lineage>
</organism>